<gene>
    <name evidence="2" type="ORF">ONZ51_g38</name>
</gene>
<organism evidence="2 3">
    <name type="scientific">Trametes cubensis</name>
    <dbReference type="NCBI Taxonomy" id="1111947"/>
    <lineage>
        <taxon>Eukaryota</taxon>
        <taxon>Fungi</taxon>
        <taxon>Dikarya</taxon>
        <taxon>Basidiomycota</taxon>
        <taxon>Agaricomycotina</taxon>
        <taxon>Agaricomycetes</taxon>
        <taxon>Polyporales</taxon>
        <taxon>Polyporaceae</taxon>
        <taxon>Trametes</taxon>
    </lineage>
</organism>
<dbReference type="Gene3D" id="3.80.10.10">
    <property type="entry name" value="Ribonuclease Inhibitor"/>
    <property type="match status" value="1"/>
</dbReference>
<dbReference type="SUPFAM" id="SSF56784">
    <property type="entry name" value="HAD-like"/>
    <property type="match status" value="1"/>
</dbReference>
<sequence>MQRPTIYSLSREAITCIGHHLLYSEDASGPEALVNLATTCRYLSDPLLDVIWRELPDIIPLLRLLPSELCTTTLEETPLEPWYERRKEFILLREPVASDFRRMAVYSLRIKTIWYQNGSVYKLRHEDYKIAPCIWDMPRIADNLCLENHPNFHNDNLDNLDFSLGICSSPFSANEVILGITRFAPRVKELYWFGDTIFAPWQVKGPDIRTLSSLSKLHALNVRVAPDALWAVGTLPHLRQLEVRLDFFETEWNEWDAFPHGRAAGLFPTLTQLKVKAAGPLGTIALMETITSSSLAQLAISITQQIAPELLLGVLCSSLSSSPFQQALRSLILVVDTGVLQPLLCLPQLQTLRFRSDFPIAFVNDAFIQEMSRAWPEIRVLRFGELDSLGYWSDFYRADPRIGAPDCPKATLAGLVPLAVHCPHLEELEIPIDMRIPSKPLEPARGRPSPINKRVPWHGLHTFHAGECVLGDRMRVASFLASLFPSIEKMEFRNRKQAWRAMNDIYDQPTSTPSRVKMPHTLTAARFDPVTSSYWLSHSGRRAVMRIVRSPFWAFRFNLADSREDENNPMYLCIVSPEPSPLPLPNASLTLGPKHSVYTSASRAGDEELTCDISFPCSDWMVDNPLYLHTTPIIEIHMRNLLPVQEVFAQLKKDSLHRFKEAVRENKNALRGHWEASQRARWAEQIADWDKHQISELTFSDLGGDPTYMFGYLNNPQAYFFEFFYQGTMPGFDERPTIYEELFLICKDYRWRGVETVILWIRAARKSDRAVQNANSSVEALVPCTTVQQEPFEVDPSFREIAEELSVFGLRSMSLHEEMGAMAEQESTTHSGDSQYTLVYPLDFDFPELPWEFPEIPLGTPRIVVFDLFGVILDREKAIRCALSSWLPLTHCFQTMEDILPVYIEIEALAARKSQFAATSVAAIVESALHTLARKSKIPLQAHPTLVATALAEIIKPVPFTDVEHAIASLKAHGCPIIVIPSHSDVTMRQVFPSMLRSQVRVTNEPLSMHFAAPDSFFKSLLAQCKAIVPGIRPKDVLLVTSSVARIVAPGSRAEHPTALVKRHGTIASNVKFVVGNRPPTNPVPSIVVEDLLELCTRRTVAKIARSPFWALRFNSADSREDDDRPMFLCVVSPEPSPVPLPNASMTLGPKHSVHSSAFRAGDEELTCDTALPCSDWMVDHPLYLHTTPVMEIHMCHLPPVEDVLVQLKDDSLRRFKAAVRGNRTALREYWKAAQKARWAERIADWDKHHLSELTLSGRPGGDSTYMFGYLNNPQAYRFEFFYDGIMPGFEVRPTIYEELLLYAQVCKDYRWRGVETVILWIRAARECICKRNRAMQNANSHVGVLGSCTTGQIEPFEADPSIREIAQELSKFTFRSMGLDEEVEAVVHPESTTHSGDSQYTLVYDLDFAFPELAFEFPEIPLGTPRVVVLDLFGVVLVCIQISDYPYAAAQARPWPLLQDREKAIRRALSNWLPLTRRFQTMEDILSAYIEIEALTARKDQSMATSIAAIVDSTLRTLASRSKIPLQAHPTLVATALAEILNPAPYSDVEYAINSLSSHGRSIIVIPPYSEVTMRRCLPFTLQPKVRPANEPLSIHFAAPDSFFESLLAQCRDIVPGIRPKDVLLVTTSVARIVAPGLLAGHPTARVKRHVSLEQSPVPLPNASLTLGPKRPVQSPTFHSGDEDLTVDVPFPCSDRMVNHPLYLYTTPIIEMHMFQISPVQFVFAQLAEESLRRFKQAKARWAERIAGWDKHDLSELTFDDLGGDSSFTFGSLNNPQAYCFEFFYEGSMQGFDVLPTIYDEIHLYAQICKNYKWKGVERVLIWIRAMREALSHRSTPSPLASNGYMSPEGDNAQQTRADSPPVAAEVAGVELFDTNTTFQTAAQQLARFKFEMMSLEEERRAASESTTHSGDSQYTLVNNLDFAFLELDLDFPETSLGTPRIVVFDLFGVMLDREDALRRALSDWLVLTHQVQTIADIDEMYMEIGNVYGDYRLLCLADARR</sequence>
<evidence type="ECO:0000313" key="3">
    <source>
        <dbReference type="Proteomes" id="UP001215151"/>
    </source>
</evidence>
<evidence type="ECO:0000256" key="1">
    <source>
        <dbReference type="SAM" id="MobiDB-lite"/>
    </source>
</evidence>
<reference evidence="2" key="1">
    <citation type="submission" date="2022-11" db="EMBL/GenBank/DDBJ databases">
        <title>Genome Sequence of Cubamyces cubensis.</title>
        <authorList>
            <person name="Buettner E."/>
        </authorList>
    </citation>
    <scope>NUCLEOTIDE SEQUENCE</scope>
    <source>
        <strain evidence="2">MPL-01</strain>
    </source>
</reference>
<accession>A0AAD7U4Z1</accession>
<evidence type="ECO:0000313" key="2">
    <source>
        <dbReference type="EMBL" id="KAJ8502283.1"/>
    </source>
</evidence>
<dbReference type="Gene3D" id="1.10.150.750">
    <property type="match status" value="1"/>
</dbReference>
<name>A0AAD7U4Z1_9APHY</name>
<dbReference type="Gene3D" id="3.40.50.1000">
    <property type="entry name" value="HAD superfamily/HAD-like"/>
    <property type="match status" value="1"/>
</dbReference>
<dbReference type="EMBL" id="JAPEVG010000001">
    <property type="protein sequence ID" value="KAJ8502283.1"/>
    <property type="molecule type" value="Genomic_DNA"/>
</dbReference>
<keyword evidence="3" id="KW-1185">Reference proteome</keyword>
<comment type="caution">
    <text evidence="2">The sequence shown here is derived from an EMBL/GenBank/DDBJ whole genome shotgun (WGS) entry which is preliminary data.</text>
</comment>
<dbReference type="InterPro" id="IPR023214">
    <property type="entry name" value="HAD_sf"/>
</dbReference>
<dbReference type="InterPro" id="IPR036412">
    <property type="entry name" value="HAD-like_sf"/>
</dbReference>
<feature type="region of interest" description="Disordered" evidence="1">
    <location>
        <begin position="1839"/>
        <end position="1858"/>
    </location>
</feature>
<dbReference type="InterPro" id="IPR032675">
    <property type="entry name" value="LRR_dom_sf"/>
</dbReference>
<protein>
    <submittedName>
        <fullName evidence="2">Uncharacterized protein</fullName>
    </submittedName>
</protein>
<dbReference type="Proteomes" id="UP001215151">
    <property type="component" value="Unassembled WGS sequence"/>
</dbReference>
<proteinExistence type="predicted"/>